<dbReference type="SMR" id="A2F6X3"/>
<keyword evidence="1" id="KW-0175">Coiled coil</keyword>
<dbReference type="AlphaFoldDB" id="A2F6X3"/>
<gene>
    <name evidence="2" type="ORF">TVAG_181910</name>
</gene>
<keyword evidence="3" id="KW-1185">Reference proteome</keyword>
<evidence type="ECO:0000256" key="1">
    <source>
        <dbReference type="SAM" id="Coils"/>
    </source>
</evidence>
<dbReference type="RefSeq" id="XP_001312264.1">
    <property type="nucleotide sequence ID" value="XM_001312263.1"/>
</dbReference>
<dbReference type="VEuPathDB" id="TrichDB:TVAGG3_0007430"/>
<feature type="coiled-coil region" evidence="1">
    <location>
        <begin position="203"/>
        <end position="270"/>
    </location>
</feature>
<evidence type="ECO:0000313" key="3">
    <source>
        <dbReference type="Proteomes" id="UP000001542"/>
    </source>
</evidence>
<accession>A2F6X3</accession>
<feature type="coiled-coil region" evidence="1">
    <location>
        <begin position="373"/>
        <end position="400"/>
    </location>
</feature>
<organism evidence="2 3">
    <name type="scientific">Trichomonas vaginalis (strain ATCC PRA-98 / G3)</name>
    <dbReference type="NCBI Taxonomy" id="412133"/>
    <lineage>
        <taxon>Eukaryota</taxon>
        <taxon>Metamonada</taxon>
        <taxon>Parabasalia</taxon>
        <taxon>Trichomonadida</taxon>
        <taxon>Trichomonadidae</taxon>
        <taxon>Trichomonas</taxon>
    </lineage>
</organism>
<name>A2F6X3_TRIV3</name>
<reference evidence="2" key="2">
    <citation type="journal article" date="2007" name="Science">
        <title>Draft genome sequence of the sexually transmitted pathogen Trichomonas vaginalis.</title>
        <authorList>
            <person name="Carlton J.M."/>
            <person name="Hirt R.P."/>
            <person name="Silva J.C."/>
            <person name="Delcher A.L."/>
            <person name="Schatz M."/>
            <person name="Zhao Q."/>
            <person name="Wortman J.R."/>
            <person name="Bidwell S.L."/>
            <person name="Alsmark U.C.M."/>
            <person name="Besteiro S."/>
            <person name="Sicheritz-Ponten T."/>
            <person name="Noel C.J."/>
            <person name="Dacks J.B."/>
            <person name="Foster P.G."/>
            <person name="Simillion C."/>
            <person name="Van de Peer Y."/>
            <person name="Miranda-Saavedra D."/>
            <person name="Barton G.J."/>
            <person name="Westrop G.D."/>
            <person name="Mueller S."/>
            <person name="Dessi D."/>
            <person name="Fiori P.L."/>
            <person name="Ren Q."/>
            <person name="Paulsen I."/>
            <person name="Zhang H."/>
            <person name="Bastida-Corcuera F.D."/>
            <person name="Simoes-Barbosa A."/>
            <person name="Brown M.T."/>
            <person name="Hayes R.D."/>
            <person name="Mukherjee M."/>
            <person name="Okumura C.Y."/>
            <person name="Schneider R."/>
            <person name="Smith A.J."/>
            <person name="Vanacova S."/>
            <person name="Villalvazo M."/>
            <person name="Haas B.J."/>
            <person name="Pertea M."/>
            <person name="Feldblyum T.V."/>
            <person name="Utterback T.R."/>
            <person name="Shu C.L."/>
            <person name="Osoegawa K."/>
            <person name="de Jong P.J."/>
            <person name="Hrdy I."/>
            <person name="Horvathova L."/>
            <person name="Zubacova Z."/>
            <person name="Dolezal P."/>
            <person name="Malik S.B."/>
            <person name="Logsdon J.M. Jr."/>
            <person name="Henze K."/>
            <person name="Gupta A."/>
            <person name="Wang C.C."/>
            <person name="Dunne R.L."/>
            <person name="Upcroft J.A."/>
            <person name="Upcroft P."/>
            <person name="White O."/>
            <person name="Salzberg S.L."/>
            <person name="Tang P."/>
            <person name="Chiu C.-H."/>
            <person name="Lee Y.-S."/>
            <person name="Embley T.M."/>
            <person name="Coombs G.H."/>
            <person name="Mottram J.C."/>
            <person name="Tachezy J."/>
            <person name="Fraser-Liggett C.M."/>
            <person name="Johnson P.J."/>
        </authorList>
    </citation>
    <scope>NUCLEOTIDE SEQUENCE [LARGE SCALE GENOMIC DNA]</scope>
    <source>
        <strain evidence="2">G3</strain>
    </source>
</reference>
<reference evidence="2" key="1">
    <citation type="submission" date="2006-10" db="EMBL/GenBank/DDBJ databases">
        <authorList>
            <person name="Amadeo P."/>
            <person name="Zhao Q."/>
            <person name="Wortman J."/>
            <person name="Fraser-Liggett C."/>
            <person name="Carlton J."/>
        </authorList>
    </citation>
    <scope>NUCLEOTIDE SEQUENCE</scope>
    <source>
        <strain evidence="2">G3</strain>
    </source>
</reference>
<dbReference type="VEuPathDB" id="TrichDB:TVAG_181910"/>
<proteinExistence type="predicted"/>
<dbReference type="EMBL" id="DS113641">
    <property type="protein sequence ID" value="EAX99334.1"/>
    <property type="molecule type" value="Genomic_DNA"/>
</dbReference>
<dbReference type="Proteomes" id="UP000001542">
    <property type="component" value="Unassembled WGS sequence"/>
</dbReference>
<protein>
    <submittedName>
        <fullName evidence="2">Uncharacterized protein</fullName>
    </submittedName>
</protein>
<sequence length="424" mass="49379">MNSSEFEYSETGSYVSRHSKSGGSAKYSAVTNQTLPELTFFDLMHNKMKKADFFNKWNLKTKLRRQKQQAYQSCLVNPDFDKESRANSLFEAADRLTTMNAFRKLKNERDIAAESLCFCASMKHRILCKSFGTWETKYYNSLLRRTTIEQTKINSSSTERASDIFRQLHEQISKHAELSLIAEQNQKEISDVNALIFDTKTKLKNTQNQILEAANQNKRVKDMKRSVEIGYKDQIAKLKMQILHSEDQIQQQLSTAKEVLQQKHQEAELTNESIIDSKDKMMQRLSSIQERLNKTQFVAMNLRDEILSQQNIESELTEEVQSLQSEIDQLTYECNTIEQSTTNYEQNTDSSIQDLIALYNKAQETQKNCDAKIKENREILQRQNTEIERLNQALALIQHHRKTTELAFTEEEGEEEEEAYQPQM</sequence>
<feature type="coiled-coil region" evidence="1">
    <location>
        <begin position="313"/>
        <end position="340"/>
    </location>
</feature>
<evidence type="ECO:0000313" key="2">
    <source>
        <dbReference type="EMBL" id="EAX99334.1"/>
    </source>
</evidence>
<dbReference type="InParanoid" id="A2F6X3"/>
<dbReference type="OrthoDB" id="10614372at2759"/>
<dbReference type="KEGG" id="tva:4757140"/>